<sequence>IVHHCSVCLHLAETKSDYLCRDHLGSVSAGSDSASAEERCLNLGALKTIKVIVVEQQGRNGREKIIVIHYGVTNRFAFVHKGQKVILKPLSPREVSKDQLKMKMKREKEPK</sequence>
<dbReference type="OrthoDB" id="1747743at2759"/>
<feature type="non-terminal residue" evidence="1">
    <location>
        <position position="1"/>
    </location>
</feature>
<proteinExistence type="predicted"/>
<accession>A0A371H1H4</accession>
<dbReference type="EMBL" id="QJKJ01003836">
    <property type="protein sequence ID" value="RDX96670.1"/>
    <property type="molecule type" value="Genomic_DNA"/>
</dbReference>
<reference evidence="1" key="1">
    <citation type="submission" date="2018-05" db="EMBL/GenBank/DDBJ databases">
        <title>Draft genome of Mucuna pruriens seed.</title>
        <authorList>
            <person name="Nnadi N.E."/>
            <person name="Vos R."/>
            <person name="Hasami M.H."/>
            <person name="Devisetty U.K."/>
            <person name="Aguiy J.C."/>
        </authorList>
    </citation>
    <scope>NUCLEOTIDE SEQUENCE [LARGE SCALE GENOMIC DNA]</scope>
    <source>
        <strain evidence="1">JCA_2017</strain>
    </source>
</reference>
<gene>
    <name evidence="1" type="ORF">CR513_20645</name>
</gene>
<keyword evidence="2" id="KW-1185">Reference proteome</keyword>
<feature type="non-terminal residue" evidence="1">
    <location>
        <position position="111"/>
    </location>
</feature>
<dbReference type="AlphaFoldDB" id="A0A371H1H4"/>
<comment type="caution">
    <text evidence="1">The sequence shown here is derived from an EMBL/GenBank/DDBJ whole genome shotgun (WGS) entry which is preliminary data.</text>
</comment>
<evidence type="ECO:0000313" key="2">
    <source>
        <dbReference type="Proteomes" id="UP000257109"/>
    </source>
</evidence>
<evidence type="ECO:0000313" key="1">
    <source>
        <dbReference type="EMBL" id="RDX96670.1"/>
    </source>
</evidence>
<organism evidence="1 2">
    <name type="scientific">Mucuna pruriens</name>
    <name type="common">Velvet bean</name>
    <name type="synonym">Dolichos pruriens</name>
    <dbReference type="NCBI Taxonomy" id="157652"/>
    <lineage>
        <taxon>Eukaryota</taxon>
        <taxon>Viridiplantae</taxon>
        <taxon>Streptophyta</taxon>
        <taxon>Embryophyta</taxon>
        <taxon>Tracheophyta</taxon>
        <taxon>Spermatophyta</taxon>
        <taxon>Magnoliopsida</taxon>
        <taxon>eudicotyledons</taxon>
        <taxon>Gunneridae</taxon>
        <taxon>Pentapetalae</taxon>
        <taxon>rosids</taxon>
        <taxon>fabids</taxon>
        <taxon>Fabales</taxon>
        <taxon>Fabaceae</taxon>
        <taxon>Papilionoideae</taxon>
        <taxon>50 kb inversion clade</taxon>
        <taxon>NPAAA clade</taxon>
        <taxon>indigoferoid/millettioid clade</taxon>
        <taxon>Phaseoleae</taxon>
        <taxon>Mucuna</taxon>
    </lineage>
</organism>
<name>A0A371H1H4_MUCPR</name>
<protein>
    <submittedName>
        <fullName evidence="1">Uncharacterized protein</fullName>
    </submittedName>
</protein>
<dbReference type="Proteomes" id="UP000257109">
    <property type="component" value="Unassembled WGS sequence"/>
</dbReference>